<dbReference type="InterPro" id="IPR003346">
    <property type="entry name" value="Transposase_20"/>
</dbReference>
<organism evidence="3 4">
    <name type="scientific">Devosia limi DSM 17137</name>
    <dbReference type="NCBI Taxonomy" id="1121477"/>
    <lineage>
        <taxon>Bacteria</taxon>
        <taxon>Pseudomonadati</taxon>
        <taxon>Pseudomonadota</taxon>
        <taxon>Alphaproteobacteria</taxon>
        <taxon>Hyphomicrobiales</taxon>
        <taxon>Devosiaceae</taxon>
        <taxon>Devosia</taxon>
    </lineage>
</organism>
<evidence type="ECO:0000259" key="2">
    <source>
        <dbReference type="Pfam" id="PF02371"/>
    </source>
</evidence>
<dbReference type="InterPro" id="IPR047650">
    <property type="entry name" value="Transpos_IS110"/>
</dbReference>
<dbReference type="GO" id="GO:0004803">
    <property type="term" value="F:transposase activity"/>
    <property type="evidence" value="ECO:0007669"/>
    <property type="project" value="InterPro"/>
</dbReference>
<dbReference type="Proteomes" id="UP000033608">
    <property type="component" value="Unassembled WGS sequence"/>
</dbReference>
<evidence type="ECO:0000313" key="3">
    <source>
        <dbReference type="EMBL" id="KKB80580.1"/>
    </source>
</evidence>
<proteinExistence type="predicted"/>
<dbReference type="InterPro" id="IPR002525">
    <property type="entry name" value="Transp_IS110-like_N"/>
</dbReference>
<dbReference type="GO" id="GO:0003677">
    <property type="term" value="F:DNA binding"/>
    <property type="evidence" value="ECO:0007669"/>
    <property type="project" value="InterPro"/>
</dbReference>
<dbReference type="Pfam" id="PF02371">
    <property type="entry name" value="Transposase_20"/>
    <property type="match status" value="1"/>
</dbReference>
<dbReference type="EMBL" id="LAJF01000103">
    <property type="protein sequence ID" value="KKB80580.1"/>
    <property type="molecule type" value="Genomic_DNA"/>
</dbReference>
<keyword evidence="4" id="KW-1185">Reference proteome</keyword>
<accession>A0A0F5LE86</accession>
<name>A0A0F5LE86_9HYPH</name>
<dbReference type="PATRIC" id="fig|1121477.3.peg.166"/>
<reference evidence="3 4" key="1">
    <citation type="submission" date="2015-03" db="EMBL/GenBank/DDBJ databases">
        <authorList>
            <person name="Hassan Y.I."/>
            <person name="Lepp D."/>
            <person name="Zhou T."/>
        </authorList>
    </citation>
    <scope>NUCLEOTIDE SEQUENCE [LARGE SCALE GENOMIC DNA]</scope>
    <source>
        <strain evidence="3 4">DSM 17137</strain>
    </source>
</reference>
<feature type="domain" description="Transposase IS110-like N-terminal" evidence="1">
    <location>
        <begin position="8"/>
        <end position="146"/>
    </location>
</feature>
<gene>
    <name evidence="3" type="ORF">VW29_17090</name>
</gene>
<dbReference type="PANTHER" id="PTHR33055">
    <property type="entry name" value="TRANSPOSASE FOR INSERTION SEQUENCE ELEMENT IS1111A"/>
    <property type="match status" value="1"/>
</dbReference>
<dbReference type="OrthoDB" id="8261795at2"/>
<feature type="domain" description="Transposase IS116/IS110/IS902 C-terminal" evidence="2">
    <location>
        <begin position="193"/>
        <end position="277"/>
    </location>
</feature>
<dbReference type="RefSeq" id="WP_046136494.1">
    <property type="nucleotide sequence ID" value="NZ_LAJF01000103.1"/>
</dbReference>
<comment type="caution">
    <text evidence="3">The sequence shown here is derived from an EMBL/GenBank/DDBJ whole genome shotgun (WGS) entry which is preliminary data.</text>
</comment>
<evidence type="ECO:0000313" key="4">
    <source>
        <dbReference type="Proteomes" id="UP000033608"/>
    </source>
</evidence>
<evidence type="ECO:0000259" key="1">
    <source>
        <dbReference type="Pfam" id="PF01548"/>
    </source>
</evidence>
<sequence length="313" mass="33752">MLVHSGFVGIDVSKAHLDIHIHPAGTHLRCGTSPGELADLARRLARLGPVAVGLEASGGYEGRLAESLHRGGLEVHILAPARVRSFARSIGQLAKTDKIDAGVIARYLMAVHADLTPYAPDPTRHRLHALTAHRRRLLAEKSGLISQSDTIDEPLVRTLIEERLTGIGQEIKRLETAIAELLAATPHLQQRQARLRQLTGVGPVFAITLLADMPELGKVSAKVAAALLGVAPYARQSGASDRNGRCSGGRKHLRDIAYMAVLSAIKVKDPVLGSFYQRLRARGKPFKLAMIATVRKLITILNAIARSDPAFNP</sequence>
<dbReference type="Pfam" id="PF01548">
    <property type="entry name" value="DEDD_Tnp_IS110"/>
    <property type="match status" value="1"/>
</dbReference>
<protein>
    <submittedName>
        <fullName evidence="3">Uncharacterized protein</fullName>
    </submittedName>
</protein>
<dbReference type="GO" id="GO:0006313">
    <property type="term" value="P:DNA transposition"/>
    <property type="evidence" value="ECO:0007669"/>
    <property type="project" value="InterPro"/>
</dbReference>
<dbReference type="PANTHER" id="PTHR33055:SF13">
    <property type="entry name" value="TRANSPOSASE"/>
    <property type="match status" value="1"/>
</dbReference>
<dbReference type="NCBIfam" id="NF033542">
    <property type="entry name" value="transpos_IS110"/>
    <property type="match status" value="1"/>
</dbReference>
<dbReference type="AlphaFoldDB" id="A0A0F5LE86"/>